<accession>A0A8S5PME8</accession>
<evidence type="ECO:0000313" key="1">
    <source>
        <dbReference type="EMBL" id="DAE08058.1"/>
    </source>
</evidence>
<sequence>MSVLASDRPVSKFEAVYHAHVMRDMFNQLVLRNFGIRDVGPIARRKYILGKDNIENRDKYECLLDEYRGAIVRFAASVVQDVSAANAIYPKNLSEYNQRRAYQTHALAACRQLTVEIQSVVDTFDVDVNDYAQYSNAINREIDLIKRWRKSDNRFCKRFLGSP</sequence>
<name>A0A8S5PME8_9CAUD</name>
<organism evidence="1">
    <name type="scientific">Siphoviridae sp. ctH9Q22</name>
    <dbReference type="NCBI Taxonomy" id="2825420"/>
    <lineage>
        <taxon>Viruses</taxon>
        <taxon>Duplodnaviria</taxon>
        <taxon>Heunggongvirae</taxon>
        <taxon>Uroviricota</taxon>
        <taxon>Caudoviricetes</taxon>
    </lineage>
</organism>
<proteinExistence type="predicted"/>
<protein>
    <submittedName>
        <fullName evidence="1">Avd-like-generating retroelement protein</fullName>
    </submittedName>
</protein>
<dbReference type="EMBL" id="BK015462">
    <property type="protein sequence ID" value="DAE08058.1"/>
    <property type="molecule type" value="Genomic_DNA"/>
</dbReference>
<reference evidence="1" key="1">
    <citation type="journal article" date="2021" name="Proc. Natl. Acad. Sci. U.S.A.">
        <title>A Catalog of Tens of Thousands of Viruses from Human Metagenomes Reveals Hidden Associations with Chronic Diseases.</title>
        <authorList>
            <person name="Tisza M.J."/>
            <person name="Buck C.B."/>
        </authorList>
    </citation>
    <scope>NUCLEOTIDE SEQUENCE</scope>
    <source>
        <strain evidence="1">CtH9Q22</strain>
    </source>
</reference>